<accession>A0A4R4VU95</accession>
<organism evidence="2 3">
    <name type="scientific">Nonomuraea deserti</name>
    <dbReference type="NCBI Taxonomy" id="1848322"/>
    <lineage>
        <taxon>Bacteria</taxon>
        <taxon>Bacillati</taxon>
        <taxon>Actinomycetota</taxon>
        <taxon>Actinomycetes</taxon>
        <taxon>Streptosporangiales</taxon>
        <taxon>Streptosporangiaceae</taxon>
        <taxon>Nonomuraea</taxon>
    </lineage>
</organism>
<evidence type="ECO:0000256" key="1">
    <source>
        <dbReference type="SAM" id="MobiDB-lite"/>
    </source>
</evidence>
<keyword evidence="3" id="KW-1185">Reference proteome</keyword>
<reference evidence="2 3" key="1">
    <citation type="submission" date="2019-03" db="EMBL/GenBank/DDBJ databases">
        <title>Draft genome sequences of novel Actinobacteria.</title>
        <authorList>
            <person name="Sahin N."/>
            <person name="Ay H."/>
            <person name="Saygin H."/>
        </authorList>
    </citation>
    <scope>NUCLEOTIDE SEQUENCE [LARGE SCALE GENOMIC DNA]</scope>
    <source>
        <strain evidence="2 3">KC310</strain>
    </source>
</reference>
<protein>
    <submittedName>
        <fullName evidence="2">Uncharacterized protein</fullName>
    </submittedName>
</protein>
<evidence type="ECO:0000313" key="3">
    <source>
        <dbReference type="Proteomes" id="UP000295258"/>
    </source>
</evidence>
<gene>
    <name evidence="2" type="ORF">E1292_15380</name>
</gene>
<proteinExistence type="predicted"/>
<evidence type="ECO:0000313" key="2">
    <source>
        <dbReference type="EMBL" id="TDD06274.1"/>
    </source>
</evidence>
<dbReference type="RefSeq" id="WP_132595825.1">
    <property type="nucleotide sequence ID" value="NZ_SMKO01000033.1"/>
</dbReference>
<dbReference type="Proteomes" id="UP000295258">
    <property type="component" value="Unassembled WGS sequence"/>
</dbReference>
<dbReference type="AlphaFoldDB" id="A0A4R4VU95"/>
<sequence length="82" mass="8591">MGLSVVAKSVHDRKGACETARKVAKAAMDGSAPGTSGFAGLTVQVDGQTWVCQDRQGDDDPDPHGLCANTGDEPEEEVRLYS</sequence>
<dbReference type="EMBL" id="SMKO01000033">
    <property type="protein sequence ID" value="TDD06274.1"/>
    <property type="molecule type" value="Genomic_DNA"/>
</dbReference>
<name>A0A4R4VU95_9ACTN</name>
<feature type="region of interest" description="Disordered" evidence="1">
    <location>
        <begin position="52"/>
        <end position="82"/>
    </location>
</feature>
<comment type="caution">
    <text evidence="2">The sequence shown here is derived from an EMBL/GenBank/DDBJ whole genome shotgun (WGS) entry which is preliminary data.</text>
</comment>